<protein>
    <recommendedName>
        <fullName evidence="1">Glycosyltransferase 2-like domain-containing protein</fullName>
    </recommendedName>
</protein>
<dbReference type="InterPro" id="IPR029044">
    <property type="entry name" value="Nucleotide-diphossugar_trans"/>
</dbReference>
<dbReference type="PANTHER" id="PTHR43179">
    <property type="entry name" value="RHAMNOSYLTRANSFERASE WBBL"/>
    <property type="match status" value="1"/>
</dbReference>
<feature type="non-terminal residue" evidence="2">
    <location>
        <position position="178"/>
    </location>
</feature>
<sequence length="178" mass="19573">VLTSSPFEHAADIDLSIVIVSFNTRDYLLNCLESLQTHTIGLVHEIFVVDNASTDGSADAVSKGFPQVQLIRNGENRGLSSAANQAFKRSHGRYIVLLNSDTILLENSFLKIVRFLDGNPEFSVLSPQIINESGQLCPMRLWQDSPRDALLKILGKYNPADELKNMTGSDAREVEAVG</sequence>
<dbReference type="PANTHER" id="PTHR43179:SF7">
    <property type="entry name" value="RHAMNOSYLTRANSFERASE WBBL"/>
    <property type="match status" value="1"/>
</dbReference>
<gene>
    <name evidence="2" type="ORF">METZ01_LOCUS513382</name>
</gene>
<dbReference type="SUPFAM" id="SSF53448">
    <property type="entry name" value="Nucleotide-diphospho-sugar transferases"/>
    <property type="match status" value="1"/>
</dbReference>
<dbReference type="Pfam" id="PF00535">
    <property type="entry name" value="Glycos_transf_2"/>
    <property type="match status" value="1"/>
</dbReference>
<evidence type="ECO:0000259" key="1">
    <source>
        <dbReference type="Pfam" id="PF00535"/>
    </source>
</evidence>
<dbReference type="AlphaFoldDB" id="A0A383EWP6"/>
<accession>A0A383EWP6</accession>
<feature type="non-terminal residue" evidence="2">
    <location>
        <position position="1"/>
    </location>
</feature>
<dbReference type="Gene3D" id="3.90.550.10">
    <property type="entry name" value="Spore Coat Polysaccharide Biosynthesis Protein SpsA, Chain A"/>
    <property type="match status" value="1"/>
</dbReference>
<reference evidence="2" key="1">
    <citation type="submission" date="2018-05" db="EMBL/GenBank/DDBJ databases">
        <authorList>
            <person name="Lanie J.A."/>
            <person name="Ng W.-L."/>
            <person name="Kazmierczak K.M."/>
            <person name="Andrzejewski T.M."/>
            <person name="Davidsen T.M."/>
            <person name="Wayne K.J."/>
            <person name="Tettelin H."/>
            <person name="Glass J.I."/>
            <person name="Rusch D."/>
            <person name="Podicherti R."/>
            <person name="Tsui H.-C.T."/>
            <person name="Winkler M.E."/>
        </authorList>
    </citation>
    <scope>NUCLEOTIDE SEQUENCE</scope>
</reference>
<evidence type="ECO:0000313" key="2">
    <source>
        <dbReference type="EMBL" id="SVE60528.1"/>
    </source>
</evidence>
<proteinExistence type="predicted"/>
<feature type="domain" description="Glycosyltransferase 2-like" evidence="1">
    <location>
        <begin position="16"/>
        <end position="141"/>
    </location>
</feature>
<dbReference type="InterPro" id="IPR001173">
    <property type="entry name" value="Glyco_trans_2-like"/>
</dbReference>
<name>A0A383EWP6_9ZZZZ</name>
<dbReference type="EMBL" id="UINC01228985">
    <property type="protein sequence ID" value="SVE60528.1"/>
    <property type="molecule type" value="Genomic_DNA"/>
</dbReference>
<organism evidence="2">
    <name type="scientific">marine metagenome</name>
    <dbReference type="NCBI Taxonomy" id="408172"/>
    <lineage>
        <taxon>unclassified sequences</taxon>
        <taxon>metagenomes</taxon>
        <taxon>ecological metagenomes</taxon>
    </lineage>
</organism>